<keyword evidence="2" id="KW-0808">Transferase</keyword>
<dbReference type="GO" id="GO:0016740">
    <property type="term" value="F:transferase activity"/>
    <property type="evidence" value="ECO:0007669"/>
    <property type="project" value="UniProtKB-KW"/>
</dbReference>
<dbReference type="InterPro" id="IPR050834">
    <property type="entry name" value="Glycosyltransf_2"/>
</dbReference>
<dbReference type="EMBL" id="SMGG01000003">
    <property type="protein sequence ID" value="TCK62139.1"/>
    <property type="molecule type" value="Genomic_DNA"/>
</dbReference>
<dbReference type="AlphaFoldDB" id="A0A4R1KFP9"/>
<name>A0A4R1KFP9_9BACT</name>
<accession>A0A4R1KFP9</accession>
<dbReference type="Proteomes" id="UP000294614">
    <property type="component" value="Unassembled WGS sequence"/>
</dbReference>
<evidence type="ECO:0000259" key="1">
    <source>
        <dbReference type="Pfam" id="PF00535"/>
    </source>
</evidence>
<keyword evidence="3" id="KW-1185">Reference proteome</keyword>
<dbReference type="Gene3D" id="3.90.550.10">
    <property type="entry name" value="Spore Coat Polysaccharide Biosynthesis Protein SpsA, Chain A"/>
    <property type="match status" value="1"/>
</dbReference>
<proteinExistence type="predicted"/>
<evidence type="ECO:0000313" key="3">
    <source>
        <dbReference type="Proteomes" id="UP000294614"/>
    </source>
</evidence>
<dbReference type="PANTHER" id="PTHR43685">
    <property type="entry name" value="GLYCOSYLTRANSFERASE"/>
    <property type="match status" value="1"/>
</dbReference>
<dbReference type="Pfam" id="PF00535">
    <property type="entry name" value="Glycos_transf_2"/>
    <property type="match status" value="1"/>
</dbReference>
<dbReference type="SUPFAM" id="SSF53448">
    <property type="entry name" value="Nucleotide-diphospho-sugar transferases"/>
    <property type="match status" value="1"/>
</dbReference>
<dbReference type="InterPro" id="IPR001173">
    <property type="entry name" value="Glyco_trans_2-like"/>
</dbReference>
<reference evidence="2 3" key="1">
    <citation type="submission" date="2019-03" db="EMBL/GenBank/DDBJ databases">
        <title>Genomic Encyclopedia of Type Strains, Phase IV (KMG-IV): sequencing the most valuable type-strain genomes for metagenomic binning, comparative biology and taxonomic classification.</title>
        <authorList>
            <person name="Goeker M."/>
        </authorList>
    </citation>
    <scope>NUCLEOTIDE SEQUENCE [LARGE SCALE GENOMIC DNA]</scope>
    <source>
        <strain evidence="2 3">DSM 24984</strain>
    </source>
</reference>
<protein>
    <submittedName>
        <fullName evidence="2">Glycosyl transferase family 2</fullName>
    </submittedName>
</protein>
<comment type="caution">
    <text evidence="2">The sequence shown here is derived from an EMBL/GenBank/DDBJ whole genome shotgun (WGS) entry which is preliminary data.</text>
</comment>
<dbReference type="RefSeq" id="WP_132871973.1">
    <property type="nucleotide sequence ID" value="NZ_SMGG01000003.1"/>
</dbReference>
<sequence>MNTDSRPLVSVIISAYNHENFVVQTLDSILADSYPDKEIVIIDDGSTDRTAELIASWVELNSGRIAIDYISRPNKGLTGTLNELIDKAKGRYILPIASDDCLMNDTLGERIEILEKSDKLILVSDAEVIDDKGKTISPSGIFQYYRGQKDNYFTENGLVSEILFNWSLVGPVCIMKREVYDIIGRYDTTLIQEDWDFFFRAAAADCLMFYDRIVAGYRVHGASTHKNKAKIIRLKKDTAKTIIKNIGLLNFSKRLRMILKLCKVYISILKTALGF</sequence>
<evidence type="ECO:0000313" key="2">
    <source>
        <dbReference type="EMBL" id="TCK62139.1"/>
    </source>
</evidence>
<organism evidence="2 3">
    <name type="scientific">Seleniivibrio woodruffii</name>
    <dbReference type="NCBI Taxonomy" id="1078050"/>
    <lineage>
        <taxon>Bacteria</taxon>
        <taxon>Pseudomonadati</taxon>
        <taxon>Deferribacterota</taxon>
        <taxon>Deferribacteres</taxon>
        <taxon>Deferribacterales</taxon>
        <taxon>Geovibrionaceae</taxon>
        <taxon>Seleniivibrio</taxon>
    </lineage>
</organism>
<dbReference type="InterPro" id="IPR029044">
    <property type="entry name" value="Nucleotide-diphossugar_trans"/>
</dbReference>
<dbReference type="OrthoDB" id="5291101at2"/>
<feature type="domain" description="Glycosyltransferase 2-like" evidence="1">
    <location>
        <begin position="10"/>
        <end position="154"/>
    </location>
</feature>
<dbReference type="PANTHER" id="PTHR43685:SF11">
    <property type="entry name" value="GLYCOSYLTRANSFERASE TAGX-RELATED"/>
    <property type="match status" value="1"/>
</dbReference>
<gene>
    <name evidence="2" type="ORF">C8D98_0653</name>
</gene>